<gene>
    <name evidence="3" type="ORF">C8P65_1216</name>
</gene>
<feature type="transmembrane region" description="Helical" evidence="1">
    <location>
        <begin position="329"/>
        <end position="352"/>
    </location>
</feature>
<feature type="chain" id="PRO_5015536841" description="Oxygen tolerance protein BatD" evidence="2">
    <location>
        <begin position="19"/>
        <end position="544"/>
    </location>
</feature>
<evidence type="ECO:0000313" key="4">
    <source>
        <dbReference type="Proteomes" id="UP000243985"/>
    </source>
</evidence>
<reference evidence="3 4" key="1">
    <citation type="submission" date="2018-04" db="EMBL/GenBank/DDBJ databases">
        <title>Genomic Encyclopedia of Archaeal and Bacterial Type Strains, Phase II (KMG-II): from individual species to whole genera.</title>
        <authorList>
            <person name="Goeker M."/>
        </authorList>
    </citation>
    <scope>NUCLEOTIDE SEQUENCE [LARGE SCALE GENOMIC DNA]</scope>
    <source>
        <strain evidence="3 4">DSM 22902</strain>
    </source>
</reference>
<evidence type="ECO:0000313" key="3">
    <source>
        <dbReference type="EMBL" id="PTX01347.1"/>
    </source>
</evidence>
<keyword evidence="1" id="KW-1133">Transmembrane helix</keyword>
<dbReference type="Pfam" id="PF13584">
    <property type="entry name" value="BatD"/>
    <property type="match status" value="1"/>
</dbReference>
<keyword evidence="1" id="KW-0812">Transmembrane</keyword>
<protein>
    <recommendedName>
        <fullName evidence="5">Oxygen tolerance protein BatD</fullName>
    </recommendedName>
</protein>
<dbReference type="AlphaFoldDB" id="A0A2T5XRV6"/>
<dbReference type="Proteomes" id="UP000243985">
    <property type="component" value="Unassembled WGS sequence"/>
</dbReference>
<dbReference type="GeneID" id="84581551"/>
<sequence>MKRLLYYTFLLAFPMLYAQEVKVETNTKNIKIGEQIQYKVSVETPADTPVSFPEGQTFAPLEMVKTRAADTLRDGGKYRLVKEYYLTQFDEGKYTIPSQKIRINNKDYFTDSLLVEVHTVAIDTLKQPLYDIKPIQEVKKPFTSYGWILTIIAAVLLLLIVAFVYFVFIRKKKFPFLQTQKKLPPFDRAIQDLKELQNSKYLIQSQHKEYYTRLTDIVKAYLEEEVHILAKESTTDELLTKINLLQEKGKLNLNQETITNLKRVLQTADLVKFAKNKPSDDNAEYDRETIENVVIKTQEAIPLEPTDEQAINEAWQKALALKRQKRKKLLIRVGVGILLFFLLGGVGLYFGYRTLKNWLFNPYVAELNEGKWVTSDYGYPITELTTPKVLMRKQIVDITGFKPIIHSQSTFYFGSLNSELYIMTNIITFVKETGGNSSERGDGNISLDPQLVNEIVLAQLDKAGAKNITTLQEEYTTPAGVKGMKVFGEMTLPDKNGNLFKANYELYSFTENGALQQLLITYINDFNAKAIAKRVVNSIAFKTE</sequence>
<name>A0A2T5XRV6_9FLAO</name>
<dbReference type="InterPro" id="IPR025738">
    <property type="entry name" value="BatD"/>
</dbReference>
<evidence type="ECO:0000256" key="2">
    <source>
        <dbReference type="SAM" id="SignalP"/>
    </source>
</evidence>
<comment type="caution">
    <text evidence="3">The sequence shown here is derived from an EMBL/GenBank/DDBJ whole genome shotgun (WGS) entry which is preliminary data.</text>
</comment>
<evidence type="ECO:0000256" key="1">
    <source>
        <dbReference type="SAM" id="Phobius"/>
    </source>
</evidence>
<feature type="transmembrane region" description="Helical" evidence="1">
    <location>
        <begin position="145"/>
        <end position="168"/>
    </location>
</feature>
<keyword evidence="1" id="KW-0472">Membrane</keyword>
<keyword evidence="2" id="KW-0732">Signal</keyword>
<organism evidence="3 4">
    <name type="scientific">Capnocytophaga leadbetteri</name>
    <dbReference type="NCBI Taxonomy" id="327575"/>
    <lineage>
        <taxon>Bacteria</taxon>
        <taxon>Pseudomonadati</taxon>
        <taxon>Bacteroidota</taxon>
        <taxon>Flavobacteriia</taxon>
        <taxon>Flavobacteriales</taxon>
        <taxon>Flavobacteriaceae</taxon>
        <taxon>Capnocytophaga</taxon>
    </lineage>
</organism>
<accession>A0A2T5XRV6</accession>
<dbReference type="EMBL" id="QBKG01000021">
    <property type="protein sequence ID" value="PTX01347.1"/>
    <property type="molecule type" value="Genomic_DNA"/>
</dbReference>
<feature type="signal peptide" evidence="2">
    <location>
        <begin position="1"/>
        <end position="18"/>
    </location>
</feature>
<proteinExistence type="predicted"/>
<dbReference type="RefSeq" id="WP_107782843.1">
    <property type="nucleotide sequence ID" value="NZ_QBKG01000021.1"/>
</dbReference>
<evidence type="ECO:0008006" key="5">
    <source>
        <dbReference type="Google" id="ProtNLM"/>
    </source>
</evidence>